<dbReference type="AlphaFoldDB" id="A0A5J5J3F0"/>
<name>A0A5J5J3F0_9MICO</name>
<organism evidence="2 3">
    <name type="scientific">Microbacterium rhizomatis</name>
    <dbReference type="NCBI Taxonomy" id="1631477"/>
    <lineage>
        <taxon>Bacteria</taxon>
        <taxon>Bacillati</taxon>
        <taxon>Actinomycetota</taxon>
        <taxon>Actinomycetes</taxon>
        <taxon>Micrococcales</taxon>
        <taxon>Microbacteriaceae</taxon>
        <taxon>Microbacterium</taxon>
    </lineage>
</organism>
<evidence type="ECO:0000313" key="3">
    <source>
        <dbReference type="Proteomes" id="UP000325827"/>
    </source>
</evidence>
<sequence>MTDAADEEWTVERHLAGQPDFAVDLYHRFIRLVEEAGPFTYAVHKTTITLKGARRGFAGARPDRSGLRGYFDLQREIHDPRITSVAPYTKRLFVHHFRVSSAEELDDEFAGWLREAYEVGDGAHMR</sequence>
<gene>
    <name evidence="2" type="ORF">F6B43_11045</name>
</gene>
<keyword evidence="3" id="KW-1185">Reference proteome</keyword>
<evidence type="ECO:0000313" key="2">
    <source>
        <dbReference type="EMBL" id="KAA9107953.1"/>
    </source>
</evidence>
<dbReference type="Proteomes" id="UP000325827">
    <property type="component" value="Unassembled WGS sequence"/>
</dbReference>
<dbReference type="RefSeq" id="WP_150448983.1">
    <property type="nucleotide sequence ID" value="NZ_VYSA01000002.1"/>
</dbReference>
<protein>
    <recommendedName>
        <fullName evidence="1">DUF5655 domain-containing protein</fullName>
    </recommendedName>
</protein>
<dbReference type="Pfam" id="PF18899">
    <property type="entry name" value="DUF5655"/>
    <property type="match status" value="1"/>
</dbReference>
<dbReference type="InterPro" id="IPR043714">
    <property type="entry name" value="DUF5655"/>
</dbReference>
<reference evidence="3" key="1">
    <citation type="submission" date="2019-09" db="EMBL/GenBank/DDBJ databases">
        <title>Mumia zhuanghuii sp. nov. isolated from the intestinal contents of plateau pika (Ochotona curzoniae) in the Qinghai-Tibet plateau of China.</title>
        <authorList>
            <person name="Tian Z."/>
        </authorList>
    </citation>
    <scope>NUCLEOTIDE SEQUENCE [LARGE SCALE GENOMIC DNA]</scope>
    <source>
        <strain evidence="3">JCM 30598</strain>
    </source>
</reference>
<feature type="domain" description="DUF5655" evidence="1">
    <location>
        <begin position="11"/>
        <end position="119"/>
    </location>
</feature>
<proteinExistence type="predicted"/>
<comment type="caution">
    <text evidence="2">The sequence shown here is derived from an EMBL/GenBank/DDBJ whole genome shotgun (WGS) entry which is preliminary data.</text>
</comment>
<dbReference type="EMBL" id="VYSA01000002">
    <property type="protein sequence ID" value="KAA9107953.1"/>
    <property type="molecule type" value="Genomic_DNA"/>
</dbReference>
<dbReference type="OrthoDB" id="3530622at2"/>
<evidence type="ECO:0000259" key="1">
    <source>
        <dbReference type="Pfam" id="PF18899"/>
    </source>
</evidence>
<accession>A0A5J5J3F0</accession>